<evidence type="ECO:0000256" key="2">
    <source>
        <dbReference type="ARBA" id="ARBA00006676"/>
    </source>
</evidence>
<feature type="domain" description="Adenosine deaminase" evidence="6">
    <location>
        <begin position="19"/>
        <end position="347"/>
    </location>
</feature>
<dbReference type="GO" id="GO:0046872">
    <property type="term" value="F:metal ion binding"/>
    <property type="evidence" value="ECO:0007669"/>
    <property type="project" value="UniProtKB-KW"/>
</dbReference>
<dbReference type="PANTHER" id="PTHR43114:SF6">
    <property type="entry name" value="ADENINE DEAMINASE"/>
    <property type="match status" value="1"/>
</dbReference>
<sequence>MTLETAGPAIDETLVRALPKAEVHVHLEGCFDLADLLELARAADEPLPGPAATLFDVDTHDVPGGAPGALSAFLRFLDWEGGLVRTPEQAARAAYRFAARESASGVRYADVIINPTHWGAWHGRLGALFAAFAAGLDEAEQDGLCVVNLCASLLRQQSPAEAAELVDWIVEARPPRLVALSIDGDERAAGRTGPRFAEAFGRAADAGLRRTVHAGESSGPQGVWDALDLLRAERIDHGVRAAEDPTLLRRLADSQVPLGVCPRSNLALGLYPDRASHPLPALRAAGVAVTVNTDDPAAMGYRLESEWVACADAYGWGLADLAGLARASIAASFAPPELQAALLADVDRFVAGRTRS</sequence>
<proteinExistence type="inferred from homology"/>
<dbReference type="EC" id="3.5.4.4" evidence="7"/>
<dbReference type="STRING" id="298654.FraEuI1c_5093"/>
<dbReference type="Proteomes" id="UP000002484">
    <property type="component" value="Chromosome"/>
</dbReference>
<evidence type="ECO:0000259" key="6">
    <source>
        <dbReference type="Pfam" id="PF00962"/>
    </source>
</evidence>
<keyword evidence="3" id="KW-0479">Metal-binding</keyword>
<dbReference type="HOGENOM" id="CLU_039228_7_0_11"/>
<dbReference type="InterPro" id="IPR006330">
    <property type="entry name" value="Ado/ade_deaminase"/>
</dbReference>
<dbReference type="Pfam" id="PF00962">
    <property type="entry name" value="A_deaminase"/>
    <property type="match status" value="1"/>
</dbReference>
<dbReference type="AlphaFoldDB" id="E3J4G3"/>
<reference evidence="7 8" key="1">
    <citation type="submission" date="2010-10" db="EMBL/GenBank/DDBJ databases">
        <title>Complete sequence of Frankia sp. EuI1c.</title>
        <authorList>
            <consortium name="US DOE Joint Genome Institute"/>
            <person name="Lucas S."/>
            <person name="Copeland A."/>
            <person name="Lapidus A."/>
            <person name="Cheng J.-F."/>
            <person name="Bruce D."/>
            <person name="Goodwin L."/>
            <person name="Pitluck S."/>
            <person name="Chertkov O."/>
            <person name="Detter J.C."/>
            <person name="Han C."/>
            <person name="Tapia R."/>
            <person name="Land M."/>
            <person name="Hauser L."/>
            <person name="Jeffries C."/>
            <person name="Kyrpides N."/>
            <person name="Ivanova N."/>
            <person name="Mikhailova N."/>
            <person name="Beauchemin N."/>
            <person name="Sen A."/>
            <person name="Sur S.A."/>
            <person name="Gtari M."/>
            <person name="Wall L."/>
            <person name="Tisa L."/>
            <person name="Woyke T."/>
        </authorList>
    </citation>
    <scope>NUCLEOTIDE SEQUENCE [LARGE SCALE GENOMIC DNA]</scope>
    <source>
        <strain evidence="8">DSM 45817 / CECT 9037 / EuI1c</strain>
    </source>
</reference>
<dbReference type="GO" id="GO:0019239">
    <property type="term" value="F:deaminase activity"/>
    <property type="evidence" value="ECO:0007669"/>
    <property type="project" value="InterPro"/>
</dbReference>
<dbReference type="eggNOG" id="COG1816">
    <property type="taxonomic scope" value="Bacteria"/>
</dbReference>
<comment type="similarity">
    <text evidence="2">Belongs to the metallo-dependent hydrolases superfamily. Adenosine and AMP deaminases family.</text>
</comment>
<dbReference type="NCBIfam" id="TIGR01430">
    <property type="entry name" value="aden_deam"/>
    <property type="match status" value="1"/>
</dbReference>
<dbReference type="SUPFAM" id="SSF51556">
    <property type="entry name" value="Metallo-dependent hydrolases"/>
    <property type="match status" value="1"/>
</dbReference>
<accession>E3J4G3</accession>
<evidence type="ECO:0000256" key="4">
    <source>
        <dbReference type="ARBA" id="ARBA00022801"/>
    </source>
</evidence>
<dbReference type="InterPro" id="IPR001365">
    <property type="entry name" value="A_deaminase_dom"/>
</dbReference>
<organism evidence="7 8">
    <name type="scientific">Pseudofrankia inefficax (strain DSM 45817 / CECT 9037 / DDB 130130 / EuI1c)</name>
    <name type="common">Frankia inefficax</name>
    <dbReference type="NCBI Taxonomy" id="298654"/>
    <lineage>
        <taxon>Bacteria</taxon>
        <taxon>Bacillati</taxon>
        <taxon>Actinomycetota</taxon>
        <taxon>Actinomycetes</taxon>
        <taxon>Frankiales</taxon>
        <taxon>Frankiaceae</taxon>
        <taxon>Pseudofrankia</taxon>
    </lineage>
</organism>
<comment type="cofactor">
    <cofactor evidence="1">
        <name>Zn(2+)</name>
        <dbReference type="ChEBI" id="CHEBI:29105"/>
    </cofactor>
</comment>
<keyword evidence="4 7" id="KW-0378">Hydrolase</keyword>
<dbReference type="InterPro" id="IPR032466">
    <property type="entry name" value="Metal_Hydrolase"/>
</dbReference>
<evidence type="ECO:0000256" key="5">
    <source>
        <dbReference type="ARBA" id="ARBA00022833"/>
    </source>
</evidence>
<dbReference type="KEGG" id="fri:FraEuI1c_5093"/>
<name>E3J4G3_PSEI1</name>
<dbReference type="Gene3D" id="3.20.20.140">
    <property type="entry name" value="Metal-dependent hydrolases"/>
    <property type="match status" value="1"/>
</dbReference>
<dbReference type="EMBL" id="CP002299">
    <property type="protein sequence ID" value="ADP83082.1"/>
    <property type="molecule type" value="Genomic_DNA"/>
</dbReference>
<dbReference type="InParanoid" id="E3J4G3"/>
<keyword evidence="5" id="KW-0862">Zinc</keyword>
<evidence type="ECO:0000313" key="7">
    <source>
        <dbReference type="EMBL" id="ADP83082.1"/>
    </source>
</evidence>
<evidence type="ECO:0000256" key="1">
    <source>
        <dbReference type="ARBA" id="ARBA00001947"/>
    </source>
</evidence>
<evidence type="ECO:0000256" key="3">
    <source>
        <dbReference type="ARBA" id="ARBA00022723"/>
    </source>
</evidence>
<evidence type="ECO:0000313" key="8">
    <source>
        <dbReference type="Proteomes" id="UP000002484"/>
    </source>
</evidence>
<dbReference type="GO" id="GO:0016814">
    <property type="term" value="F:hydrolase activity, acting on carbon-nitrogen (but not peptide) bonds, in cyclic amidines"/>
    <property type="evidence" value="ECO:0007669"/>
    <property type="project" value="UniProtKB-ARBA"/>
</dbReference>
<dbReference type="RefSeq" id="WP_013426200.1">
    <property type="nucleotide sequence ID" value="NC_014666.1"/>
</dbReference>
<keyword evidence="8" id="KW-1185">Reference proteome</keyword>
<gene>
    <name evidence="7" type="ordered locus">FraEuI1c_5093</name>
</gene>
<dbReference type="PANTHER" id="PTHR43114">
    <property type="entry name" value="ADENINE DEAMINASE"/>
    <property type="match status" value="1"/>
</dbReference>
<protein>
    <submittedName>
        <fullName evidence="7">Adenosine deaminase</fullName>
        <ecNumber evidence="7">3.5.4.4</ecNumber>
    </submittedName>
</protein>